<evidence type="ECO:0000313" key="3">
    <source>
        <dbReference type="Proteomes" id="UP000219167"/>
    </source>
</evidence>
<dbReference type="OrthoDB" id="9134227at2"/>
<name>A0A285UUK0_9HYPH</name>
<organism evidence="2 3">
    <name type="scientific">Rhizobium subbaraonis</name>
    <dbReference type="NCBI Taxonomy" id="908946"/>
    <lineage>
        <taxon>Bacteria</taxon>
        <taxon>Pseudomonadati</taxon>
        <taxon>Pseudomonadota</taxon>
        <taxon>Alphaproteobacteria</taxon>
        <taxon>Hyphomicrobiales</taxon>
        <taxon>Rhizobiaceae</taxon>
        <taxon>Rhizobium/Agrobacterium group</taxon>
        <taxon>Rhizobium</taxon>
    </lineage>
</organism>
<feature type="domain" description="MrfA-like Zn-binding" evidence="1">
    <location>
        <begin position="468"/>
        <end position="568"/>
    </location>
</feature>
<dbReference type="NCBIfam" id="NF038324">
    <property type="entry name" value="DrmB_fam"/>
    <property type="match status" value="1"/>
</dbReference>
<protein>
    <submittedName>
        <fullName evidence="2">Uncharacterized protein DUF1998</fullName>
    </submittedName>
</protein>
<keyword evidence="3" id="KW-1185">Reference proteome</keyword>
<evidence type="ECO:0000313" key="2">
    <source>
        <dbReference type="EMBL" id="SOC45564.1"/>
    </source>
</evidence>
<dbReference type="Proteomes" id="UP000219167">
    <property type="component" value="Unassembled WGS sequence"/>
</dbReference>
<dbReference type="InterPro" id="IPR018973">
    <property type="entry name" value="MZB"/>
</dbReference>
<proteinExistence type="predicted"/>
<dbReference type="RefSeq" id="WP_141402101.1">
    <property type="nucleotide sequence ID" value="NZ_OBQD01000016.1"/>
</dbReference>
<reference evidence="2 3" key="1">
    <citation type="submission" date="2017-08" db="EMBL/GenBank/DDBJ databases">
        <authorList>
            <person name="de Groot N.N."/>
        </authorList>
    </citation>
    <scope>NUCLEOTIDE SEQUENCE [LARGE SCALE GENOMIC DNA]</scope>
    <source>
        <strain evidence="2 3">JC85</strain>
    </source>
</reference>
<dbReference type="Pfam" id="PF09369">
    <property type="entry name" value="MZB"/>
    <property type="match status" value="1"/>
</dbReference>
<dbReference type="EMBL" id="OBQD01000016">
    <property type="protein sequence ID" value="SOC45564.1"/>
    <property type="molecule type" value="Genomic_DNA"/>
</dbReference>
<dbReference type="AlphaFoldDB" id="A0A285UUK0"/>
<dbReference type="InterPro" id="IPR047721">
    <property type="entry name" value="DrmB"/>
</dbReference>
<evidence type="ECO:0000259" key="1">
    <source>
        <dbReference type="Pfam" id="PF09369"/>
    </source>
</evidence>
<gene>
    <name evidence="2" type="ORF">SAMN05892877_11688</name>
</gene>
<sequence length="608" mass="67605">MARYDLGELRRSAAVATFGPGAIVDFRAGEATISAVAAGLEQWDESFPPAGMLNEQAIREERLQKKLGVKGFRLPPVRDPAREKDAERALPAVRFPQWLQCPKCDRIAKVEEWGEEAGRAGVHCQKCTSEAPGRRKVYVVPVRFVLACESGHLDEFPWHWWVGHKEGCRNKRFLKLESRQAGLAGLILSCAECGSTKSMDGIFSKETWKKFSTCSGRRPWLAGGHQDCSHHPRATQRGASNLYFPVIESALSIPPWSDRLQEALGVYWEPIVNVAEGRATFIASLATTVLAPVLSELNMSPEELAAEVARRVKQEEVIDVDNLRGEEYRQFTGSAYVQGLDREFEIRPQKVPDGLRPWFSRLVKVSRLREVRAMTGFTRIHPLGEGATEKAKISLSNLGWLPAIEVRGEGIFLEFDDKAIGEWEKRPEVESRAARIDQHLRDEWQERHGAGSEPPRVITPRFLLVHTFAHALMRQLTLDCGYSSTALRERLYVSDGDTGMRGLLIYTATTDDDGTLGGLQRQGDPDRIEGTIISAVQSQAWCSSDPLCIEDMLTPEDGLSLAACHSCVLAPETSCEEFNRFLDRATLVGLPSAASVGYFGTMITDARV</sequence>
<accession>A0A285UUK0</accession>